<proteinExistence type="inferred from homology"/>
<comment type="caution">
    <text evidence="7">The sequence shown here is derived from an EMBL/GenBank/DDBJ whole genome shotgun (WGS) entry which is preliminary data.</text>
</comment>
<dbReference type="GO" id="GO:0071949">
    <property type="term" value="F:FAD binding"/>
    <property type="evidence" value="ECO:0007669"/>
    <property type="project" value="InterPro"/>
</dbReference>
<dbReference type="RefSeq" id="XP_045957395.1">
    <property type="nucleotide sequence ID" value="XM_046108848.1"/>
</dbReference>
<dbReference type="Gene3D" id="3.30.465.10">
    <property type="match status" value="1"/>
</dbReference>
<evidence type="ECO:0000256" key="5">
    <source>
        <dbReference type="SAM" id="SignalP"/>
    </source>
</evidence>
<evidence type="ECO:0000313" key="7">
    <source>
        <dbReference type="EMBL" id="KAH6653118.1"/>
    </source>
</evidence>
<dbReference type="PROSITE" id="PS51387">
    <property type="entry name" value="FAD_PCMH"/>
    <property type="match status" value="1"/>
</dbReference>
<dbReference type="GO" id="GO:0016491">
    <property type="term" value="F:oxidoreductase activity"/>
    <property type="evidence" value="ECO:0007669"/>
    <property type="project" value="UniProtKB-KW"/>
</dbReference>
<dbReference type="PANTHER" id="PTHR42973">
    <property type="entry name" value="BINDING OXIDOREDUCTASE, PUTATIVE (AFU_ORTHOLOGUE AFUA_1G17690)-RELATED"/>
    <property type="match status" value="1"/>
</dbReference>
<dbReference type="GeneID" id="70137739"/>
<dbReference type="Proteomes" id="UP000758603">
    <property type="component" value="Unassembled WGS sequence"/>
</dbReference>
<gene>
    <name evidence="7" type="ORF">BKA67DRAFT_678230</name>
</gene>
<name>A0A9P8ZXJ7_9PEZI</name>
<keyword evidence="3" id="KW-0274">FAD</keyword>
<accession>A0A9P8ZXJ7</accession>
<sequence length="516" mass="56822">MGSNWPVETCLEILFPLATGASVPYYFHHTPVTRRDLSVEQVQKELGSVLSNSTLIFGPSSSQYPNATDRYSTYAVPDIQIIVRPGKESDVSSIVQYANQNSIDFLAVNRGHDLNAWAGTLSGMQIDMTALTNVTIQPDGQTALLQGGTYDGEVTKYLYDNGYVATTGACDCVGLLGAGLGGGHGRWEGFYGLVSDNFVSFNLVLANGTEIKVNNESHNDLFWAMKGAGHNLGIVTSFELKIHPNPVESWYYKFYRFSGDKLEIVFKELNKLHNNGTIPVEMASNYGGFWWDTTVSDTEASIYWVFAYAGPAADAEELLQPFNDIGFASAENGTLPYPNISDVSGTGLDGPLCAHNQSHIVATAGLQVYNITAERQILDLFNAKVAQYPGLKGGHVVHEGYSIKAVRDVDPASTAFPLRDDYLLMFFDTTIAEGSNLTEPTKKWAAEVRDLWNAGQPGRKPSTYVNYGLGDESLESTYGYEAWRLEKLRSLKSQYDPDNRFRFYMPIVPNGMSPRV</sequence>
<dbReference type="InterPro" id="IPR012951">
    <property type="entry name" value="BBE"/>
</dbReference>
<dbReference type="InterPro" id="IPR006094">
    <property type="entry name" value="Oxid_FAD_bind_N"/>
</dbReference>
<keyword evidence="2" id="KW-0285">Flavoprotein</keyword>
<organism evidence="7 8">
    <name type="scientific">Truncatella angustata</name>
    <dbReference type="NCBI Taxonomy" id="152316"/>
    <lineage>
        <taxon>Eukaryota</taxon>
        <taxon>Fungi</taxon>
        <taxon>Dikarya</taxon>
        <taxon>Ascomycota</taxon>
        <taxon>Pezizomycotina</taxon>
        <taxon>Sordariomycetes</taxon>
        <taxon>Xylariomycetidae</taxon>
        <taxon>Amphisphaeriales</taxon>
        <taxon>Sporocadaceae</taxon>
        <taxon>Truncatella</taxon>
    </lineage>
</organism>
<dbReference type="AlphaFoldDB" id="A0A9P8ZXJ7"/>
<evidence type="ECO:0000256" key="2">
    <source>
        <dbReference type="ARBA" id="ARBA00022630"/>
    </source>
</evidence>
<dbReference type="InterPro" id="IPR016166">
    <property type="entry name" value="FAD-bd_PCMH"/>
</dbReference>
<keyword evidence="4" id="KW-0560">Oxidoreductase</keyword>
<keyword evidence="5" id="KW-0732">Signal</keyword>
<evidence type="ECO:0000313" key="8">
    <source>
        <dbReference type="Proteomes" id="UP000758603"/>
    </source>
</evidence>
<dbReference type="InterPro" id="IPR050416">
    <property type="entry name" value="FAD-linked_Oxidoreductase"/>
</dbReference>
<reference evidence="7" key="1">
    <citation type="journal article" date="2021" name="Nat. Commun.">
        <title>Genetic determinants of endophytism in the Arabidopsis root mycobiome.</title>
        <authorList>
            <person name="Mesny F."/>
            <person name="Miyauchi S."/>
            <person name="Thiergart T."/>
            <person name="Pickel B."/>
            <person name="Atanasova L."/>
            <person name="Karlsson M."/>
            <person name="Huettel B."/>
            <person name="Barry K.W."/>
            <person name="Haridas S."/>
            <person name="Chen C."/>
            <person name="Bauer D."/>
            <person name="Andreopoulos W."/>
            <person name="Pangilinan J."/>
            <person name="LaButti K."/>
            <person name="Riley R."/>
            <person name="Lipzen A."/>
            <person name="Clum A."/>
            <person name="Drula E."/>
            <person name="Henrissat B."/>
            <person name="Kohler A."/>
            <person name="Grigoriev I.V."/>
            <person name="Martin F.M."/>
            <person name="Hacquard S."/>
        </authorList>
    </citation>
    <scope>NUCLEOTIDE SEQUENCE</scope>
    <source>
        <strain evidence="7">MPI-SDFR-AT-0073</strain>
    </source>
</reference>
<feature type="domain" description="FAD-binding PCMH-type" evidence="6">
    <location>
        <begin position="74"/>
        <end position="245"/>
    </location>
</feature>
<protein>
    <recommendedName>
        <fullName evidence="6">FAD-binding PCMH-type domain-containing protein</fullName>
    </recommendedName>
</protein>
<dbReference type="SUPFAM" id="SSF56176">
    <property type="entry name" value="FAD-binding/transporter-associated domain-like"/>
    <property type="match status" value="1"/>
</dbReference>
<comment type="similarity">
    <text evidence="1">Belongs to the oxygen-dependent FAD-linked oxidoreductase family.</text>
</comment>
<feature type="chain" id="PRO_5040311120" description="FAD-binding PCMH-type domain-containing protein" evidence="5">
    <location>
        <begin position="21"/>
        <end position="516"/>
    </location>
</feature>
<dbReference type="EMBL" id="JAGPXC010000005">
    <property type="protein sequence ID" value="KAH6653118.1"/>
    <property type="molecule type" value="Genomic_DNA"/>
</dbReference>
<dbReference type="InterPro" id="IPR016169">
    <property type="entry name" value="FAD-bd_PCMH_sub2"/>
</dbReference>
<dbReference type="Pfam" id="PF08031">
    <property type="entry name" value="BBE"/>
    <property type="match status" value="1"/>
</dbReference>
<dbReference type="OrthoDB" id="9996127at2759"/>
<feature type="signal peptide" evidence="5">
    <location>
        <begin position="1"/>
        <end position="20"/>
    </location>
</feature>
<keyword evidence="8" id="KW-1185">Reference proteome</keyword>
<evidence type="ECO:0000256" key="4">
    <source>
        <dbReference type="ARBA" id="ARBA00023002"/>
    </source>
</evidence>
<dbReference type="InterPro" id="IPR036318">
    <property type="entry name" value="FAD-bd_PCMH-like_sf"/>
</dbReference>
<dbReference type="PANTHER" id="PTHR42973:SF8">
    <property type="entry name" value="FAD-BINDING PCMH-TYPE DOMAIN-CONTAINING PROTEIN"/>
    <property type="match status" value="1"/>
</dbReference>
<evidence type="ECO:0000256" key="1">
    <source>
        <dbReference type="ARBA" id="ARBA00005466"/>
    </source>
</evidence>
<evidence type="ECO:0000256" key="3">
    <source>
        <dbReference type="ARBA" id="ARBA00022827"/>
    </source>
</evidence>
<dbReference type="Gene3D" id="3.40.462.20">
    <property type="match status" value="1"/>
</dbReference>
<dbReference type="Pfam" id="PF01565">
    <property type="entry name" value="FAD_binding_4"/>
    <property type="match status" value="1"/>
</dbReference>
<evidence type="ECO:0000259" key="6">
    <source>
        <dbReference type="PROSITE" id="PS51387"/>
    </source>
</evidence>